<keyword evidence="4 7" id="KW-0489">Methyltransferase</keyword>
<dbReference type="GO" id="GO:0005737">
    <property type="term" value="C:cytoplasm"/>
    <property type="evidence" value="ECO:0007669"/>
    <property type="project" value="UniProtKB-SubCell"/>
</dbReference>
<keyword evidence="9" id="KW-1185">Reference proteome</keyword>
<dbReference type="InterPro" id="IPR000682">
    <property type="entry name" value="PCMT"/>
</dbReference>
<comment type="catalytic activity">
    <reaction evidence="7">
        <text>[protein]-L-isoaspartate + S-adenosyl-L-methionine = [protein]-L-isoaspartate alpha-methyl ester + S-adenosyl-L-homocysteine</text>
        <dbReference type="Rhea" id="RHEA:12705"/>
        <dbReference type="Rhea" id="RHEA-COMP:12143"/>
        <dbReference type="Rhea" id="RHEA-COMP:12144"/>
        <dbReference type="ChEBI" id="CHEBI:57856"/>
        <dbReference type="ChEBI" id="CHEBI:59789"/>
        <dbReference type="ChEBI" id="CHEBI:90596"/>
        <dbReference type="ChEBI" id="CHEBI:90598"/>
        <dbReference type="EC" id="2.1.1.77"/>
    </reaction>
</comment>
<keyword evidence="3 7" id="KW-0963">Cytoplasm</keyword>
<dbReference type="PROSITE" id="PS01279">
    <property type="entry name" value="PCMT"/>
    <property type="match status" value="1"/>
</dbReference>
<evidence type="ECO:0000256" key="5">
    <source>
        <dbReference type="ARBA" id="ARBA00022679"/>
    </source>
</evidence>
<dbReference type="AlphaFoldDB" id="I5C7P6"/>
<dbReference type="PANTHER" id="PTHR11579">
    <property type="entry name" value="PROTEIN-L-ISOASPARTATE O-METHYLTRANSFERASE"/>
    <property type="match status" value="1"/>
</dbReference>
<reference evidence="8 9" key="1">
    <citation type="submission" date="2012-05" db="EMBL/GenBank/DDBJ databases">
        <title>Genome sequence of Nitritalea halalkaliphila LW7.</title>
        <authorList>
            <person name="Jangir P.K."/>
            <person name="Singh A."/>
            <person name="Shivaji S."/>
            <person name="Sharma R."/>
        </authorList>
    </citation>
    <scope>NUCLEOTIDE SEQUENCE [LARGE SCALE GENOMIC DNA]</scope>
    <source>
        <strain evidence="8 9">LW7</strain>
    </source>
</reference>
<dbReference type="InterPro" id="IPR029063">
    <property type="entry name" value="SAM-dependent_MTases_sf"/>
</dbReference>
<dbReference type="SUPFAM" id="SSF53335">
    <property type="entry name" value="S-adenosyl-L-methionine-dependent methyltransferases"/>
    <property type="match status" value="1"/>
</dbReference>
<dbReference type="CDD" id="cd02440">
    <property type="entry name" value="AdoMet_MTases"/>
    <property type="match status" value="1"/>
</dbReference>
<accession>I5C7P6</accession>
<protein>
    <recommendedName>
        <fullName evidence="7">Protein-L-isoaspartate O-methyltransferase</fullName>
        <ecNumber evidence="7">2.1.1.77</ecNumber>
    </recommendedName>
    <alternativeName>
        <fullName evidence="7">L-isoaspartyl protein carboxyl methyltransferase</fullName>
    </alternativeName>
    <alternativeName>
        <fullName evidence="7">Protein L-isoaspartyl methyltransferase</fullName>
    </alternativeName>
    <alternativeName>
        <fullName evidence="7">Protein-beta-aspartate methyltransferase</fullName>
        <shortName evidence="7">PIMT</shortName>
    </alternativeName>
</protein>
<comment type="similarity">
    <text evidence="2 7">Belongs to the methyltransferase superfamily. L-isoaspartyl/D-aspartyl protein methyltransferase family.</text>
</comment>
<dbReference type="Gene3D" id="3.40.50.150">
    <property type="entry name" value="Vaccinia Virus protein VP39"/>
    <property type="match status" value="1"/>
</dbReference>
<comment type="function">
    <text evidence="7">Catalyzes the methyl esterification of L-isoaspartyl residues in peptides and proteins that result from spontaneous decomposition of normal L-aspartyl and L-asparaginyl residues. It plays a role in the repair and/or degradation of damaged proteins.</text>
</comment>
<dbReference type="STRING" id="1189621.A3SI_05699"/>
<feature type="active site" evidence="7">
    <location>
        <position position="67"/>
    </location>
</feature>
<comment type="subcellular location">
    <subcellularLocation>
        <location evidence="1 7">Cytoplasm</location>
    </subcellularLocation>
</comment>
<name>I5C7P6_9BACT</name>
<dbReference type="FunFam" id="3.40.50.150:FF:000010">
    <property type="entry name" value="Protein-L-isoaspartate O-methyltransferase"/>
    <property type="match status" value="1"/>
</dbReference>
<dbReference type="GO" id="GO:0004719">
    <property type="term" value="F:protein-L-isoaspartate (D-aspartate) O-methyltransferase activity"/>
    <property type="evidence" value="ECO:0007669"/>
    <property type="project" value="UniProtKB-UniRule"/>
</dbReference>
<keyword evidence="5 7" id="KW-0808">Transferase</keyword>
<dbReference type="Pfam" id="PF01135">
    <property type="entry name" value="PCMT"/>
    <property type="match status" value="1"/>
</dbReference>
<dbReference type="GO" id="GO:0032259">
    <property type="term" value="P:methylation"/>
    <property type="evidence" value="ECO:0007669"/>
    <property type="project" value="UniProtKB-KW"/>
</dbReference>
<dbReference type="Proteomes" id="UP000005551">
    <property type="component" value="Unassembled WGS sequence"/>
</dbReference>
<gene>
    <name evidence="7" type="primary">pcm</name>
    <name evidence="8" type="ORF">A3SI_05699</name>
</gene>
<evidence type="ECO:0000256" key="4">
    <source>
        <dbReference type="ARBA" id="ARBA00022603"/>
    </source>
</evidence>
<evidence type="ECO:0000256" key="2">
    <source>
        <dbReference type="ARBA" id="ARBA00005369"/>
    </source>
</evidence>
<organism evidence="8 9">
    <name type="scientific">Nitritalea halalkaliphila LW7</name>
    <dbReference type="NCBI Taxonomy" id="1189621"/>
    <lineage>
        <taxon>Bacteria</taxon>
        <taxon>Pseudomonadati</taxon>
        <taxon>Bacteroidota</taxon>
        <taxon>Cytophagia</taxon>
        <taxon>Cytophagales</taxon>
        <taxon>Cyclobacteriaceae</taxon>
        <taxon>Nitritalea</taxon>
    </lineage>
</organism>
<keyword evidence="6 7" id="KW-0949">S-adenosyl-L-methionine</keyword>
<sequence length="219" mass="24634">MPTFTDSYKHKGLRRALIRSIRERGIRDERVLQVMAEIPRHLFLDSAFELQAYEDRPFPIGEGQTISQPYTVAFQTSLLEVEAGHKVLEIGTGSGYQATVLQLIGAEVHSIEYQKKLYTRTRQLLARFGIHPHLYQGDGSLGLPEEAPFDRILVTAGAPVVPDALLRQLAIGGVLVIPVGDRERQEMLRLRRVSAQEIEREAFPSFSFVPLKGASGWER</sequence>
<dbReference type="NCBIfam" id="NF001453">
    <property type="entry name" value="PRK00312.1"/>
    <property type="match status" value="1"/>
</dbReference>
<dbReference type="PANTHER" id="PTHR11579:SF0">
    <property type="entry name" value="PROTEIN-L-ISOASPARTATE(D-ASPARTATE) O-METHYLTRANSFERASE"/>
    <property type="match status" value="1"/>
</dbReference>
<proteinExistence type="inferred from homology"/>
<evidence type="ECO:0000256" key="1">
    <source>
        <dbReference type="ARBA" id="ARBA00004496"/>
    </source>
</evidence>
<evidence type="ECO:0000256" key="6">
    <source>
        <dbReference type="ARBA" id="ARBA00022691"/>
    </source>
</evidence>
<dbReference type="PATRIC" id="fig|1189621.3.peg.1188"/>
<evidence type="ECO:0000256" key="3">
    <source>
        <dbReference type="ARBA" id="ARBA00022490"/>
    </source>
</evidence>
<dbReference type="NCBIfam" id="TIGR00080">
    <property type="entry name" value="pimt"/>
    <property type="match status" value="1"/>
</dbReference>
<evidence type="ECO:0000256" key="7">
    <source>
        <dbReference type="HAMAP-Rule" id="MF_00090"/>
    </source>
</evidence>
<evidence type="ECO:0000313" key="9">
    <source>
        <dbReference type="Proteomes" id="UP000005551"/>
    </source>
</evidence>
<dbReference type="RefSeq" id="WP_009053912.1">
    <property type="nucleotide sequence ID" value="NZ_AJYA01000012.1"/>
</dbReference>
<comment type="caution">
    <text evidence="8">The sequence shown here is derived from an EMBL/GenBank/DDBJ whole genome shotgun (WGS) entry which is preliminary data.</text>
</comment>
<dbReference type="HAMAP" id="MF_00090">
    <property type="entry name" value="PIMT"/>
    <property type="match status" value="1"/>
</dbReference>
<dbReference type="GO" id="GO:0030091">
    <property type="term" value="P:protein repair"/>
    <property type="evidence" value="ECO:0007669"/>
    <property type="project" value="UniProtKB-UniRule"/>
</dbReference>
<dbReference type="OrthoDB" id="9810066at2"/>
<dbReference type="EC" id="2.1.1.77" evidence="7"/>
<dbReference type="EMBL" id="AJYA01000012">
    <property type="protein sequence ID" value="EIM77848.1"/>
    <property type="molecule type" value="Genomic_DNA"/>
</dbReference>
<evidence type="ECO:0000313" key="8">
    <source>
        <dbReference type="EMBL" id="EIM77848.1"/>
    </source>
</evidence>